<comment type="caution">
    <text evidence="2">The sequence shown here is derived from an EMBL/GenBank/DDBJ whole genome shotgun (WGS) entry which is preliminary data.</text>
</comment>
<evidence type="ECO:0000313" key="2">
    <source>
        <dbReference type="EMBL" id="KAK9120703.1"/>
    </source>
</evidence>
<feature type="transmembrane region" description="Helical" evidence="1">
    <location>
        <begin position="12"/>
        <end position="38"/>
    </location>
</feature>
<evidence type="ECO:0000313" key="3">
    <source>
        <dbReference type="Proteomes" id="UP001420932"/>
    </source>
</evidence>
<dbReference type="AlphaFoldDB" id="A0AAP0IS09"/>
<evidence type="ECO:0000256" key="1">
    <source>
        <dbReference type="SAM" id="Phobius"/>
    </source>
</evidence>
<protein>
    <submittedName>
        <fullName evidence="2">Uncharacterized protein</fullName>
    </submittedName>
</protein>
<sequence length="49" mass="5831">MSFFKRIDEKHANGIIWIYLNLYLISFGLCSLTCFGFLEHWGYLSLKLK</sequence>
<organism evidence="2 3">
    <name type="scientific">Stephania yunnanensis</name>
    <dbReference type="NCBI Taxonomy" id="152371"/>
    <lineage>
        <taxon>Eukaryota</taxon>
        <taxon>Viridiplantae</taxon>
        <taxon>Streptophyta</taxon>
        <taxon>Embryophyta</taxon>
        <taxon>Tracheophyta</taxon>
        <taxon>Spermatophyta</taxon>
        <taxon>Magnoliopsida</taxon>
        <taxon>Ranunculales</taxon>
        <taxon>Menispermaceae</taxon>
        <taxon>Menispermoideae</taxon>
        <taxon>Cissampelideae</taxon>
        <taxon>Stephania</taxon>
    </lineage>
</organism>
<dbReference type="EMBL" id="JBBNAF010000008">
    <property type="protein sequence ID" value="KAK9120703.1"/>
    <property type="molecule type" value="Genomic_DNA"/>
</dbReference>
<dbReference type="Proteomes" id="UP001420932">
    <property type="component" value="Unassembled WGS sequence"/>
</dbReference>
<gene>
    <name evidence="2" type="ORF">Syun_018320</name>
</gene>
<keyword evidence="3" id="KW-1185">Reference proteome</keyword>
<name>A0AAP0IS09_9MAGN</name>
<accession>A0AAP0IS09</accession>
<reference evidence="2 3" key="1">
    <citation type="submission" date="2024-01" db="EMBL/GenBank/DDBJ databases">
        <title>Genome assemblies of Stephania.</title>
        <authorList>
            <person name="Yang L."/>
        </authorList>
    </citation>
    <scope>NUCLEOTIDE SEQUENCE [LARGE SCALE GENOMIC DNA]</scope>
    <source>
        <strain evidence="2">YNDBR</strain>
        <tissue evidence="2">Leaf</tissue>
    </source>
</reference>
<keyword evidence="1" id="KW-0812">Transmembrane</keyword>
<keyword evidence="1" id="KW-0472">Membrane</keyword>
<keyword evidence="1" id="KW-1133">Transmembrane helix</keyword>
<proteinExistence type="predicted"/>